<evidence type="ECO:0000256" key="5">
    <source>
        <dbReference type="ARBA" id="ARBA00022605"/>
    </source>
</evidence>
<comment type="subcellular location">
    <subcellularLocation>
        <location evidence="14">Cytoplasm</location>
    </subcellularLocation>
</comment>
<dbReference type="InterPro" id="IPR031322">
    <property type="entry name" value="Shikimate/glucono_kinase"/>
</dbReference>
<comment type="catalytic activity">
    <reaction evidence="13 14">
        <text>shikimate + ATP = 3-phosphoshikimate + ADP + H(+)</text>
        <dbReference type="Rhea" id="RHEA:13121"/>
        <dbReference type="ChEBI" id="CHEBI:15378"/>
        <dbReference type="ChEBI" id="CHEBI:30616"/>
        <dbReference type="ChEBI" id="CHEBI:36208"/>
        <dbReference type="ChEBI" id="CHEBI:145989"/>
        <dbReference type="ChEBI" id="CHEBI:456216"/>
        <dbReference type="EC" id="2.7.1.71"/>
    </reaction>
</comment>
<dbReference type="GO" id="GO:0005737">
    <property type="term" value="C:cytoplasm"/>
    <property type="evidence" value="ECO:0007669"/>
    <property type="project" value="UniProtKB-SubCell"/>
</dbReference>
<feature type="domain" description="3-dehydroquinate synthase C-terminal" evidence="16">
    <location>
        <begin position="321"/>
        <end position="458"/>
    </location>
</feature>
<evidence type="ECO:0000313" key="18">
    <source>
        <dbReference type="Proteomes" id="UP000184334"/>
    </source>
</evidence>
<protein>
    <recommendedName>
        <fullName evidence="3 14">Shikimate kinase</fullName>
        <shortName evidence="14">SK</shortName>
        <ecNumber evidence="3 14">2.7.1.71</ecNumber>
    </recommendedName>
</protein>
<evidence type="ECO:0000256" key="1">
    <source>
        <dbReference type="ARBA" id="ARBA00001911"/>
    </source>
</evidence>
<keyword evidence="8 14" id="KW-0418">Kinase</keyword>
<keyword evidence="14" id="KW-0460">Magnesium</keyword>
<feature type="binding site" evidence="14">
    <location>
        <position position="77"/>
    </location>
    <ligand>
        <name>substrate</name>
    </ligand>
</feature>
<dbReference type="Gene3D" id="1.20.1090.10">
    <property type="entry name" value="Dehydroquinate synthase-like - alpha domain"/>
    <property type="match status" value="1"/>
</dbReference>
<evidence type="ECO:0000256" key="11">
    <source>
        <dbReference type="ARBA" id="ARBA00023141"/>
    </source>
</evidence>
<name>A0A1M4ZU20_MARH1</name>
<evidence type="ECO:0000256" key="9">
    <source>
        <dbReference type="ARBA" id="ARBA00022840"/>
    </source>
</evidence>
<dbReference type="InterPro" id="IPR050071">
    <property type="entry name" value="Dehydroquinate_synthase"/>
</dbReference>
<dbReference type="SUPFAM" id="SSF52540">
    <property type="entry name" value="P-loop containing nucleoside triphosphate hydrolases"/>
    <property type="match status" value="1"/>
</dbReference>
<dbReference type="GO" id="GO:0000287">
    <property type="term" value="F:magnesium ion binding"/>
    <property type="evidence" value="ECO:0007669"/>
    <property type="project" value="UniProtKB-UniRule"/>
</dbReference>
<dbReference type="CDD" id="cd08195">
    <property type="entry name" value="DHQS"/>
    <property type="match status" value="1"/>
</dbReference>
<evidence type="ECO:0000256" key="10">
    <source>
        <dbReference type="ARBA" id="ARBA00023027"/>
    </source>
</evidence>
<evidence type="ECO:0000259" key="16">
    <source>
        <dbReference type="Pfam" id="PF24621"/>
    </source>
</evidence>
<dbReference type="Gene3D" id="3.40.50.1970">
    <property type="match status" value="1"/>
</dbReference>
<evidence type="ECO:0000256" key="12">
    <source>
        <dbReference type="ARBA" id="ARBA00023239"/>
    </source>
</evidence>
<keyword evidence="7 14" id="KW-0547">Nucleotide-binding</keyword>
<proteinExistence type="inferred from homology"/>
<gene>
    <name evidence="14" type="primary">aroK</name>
    <name evidence="17" type="ORF">SAMN02745164_02015</name>
</gene>
<comment type="similarity">
    <text evidence="14">Belongs to the shikimate kinase family.</text>
</comment>
<keyword evidence="4 14" id="KW-0963">Cytoplasm</keyword>
<feature type="binding site" evidence="14">
    <location>
        <begin position="10"/>
        <end position="15"/>
    </location>
    <ligand>
        <name>ATP</name>
        <dbReference type="ChEBI" id="CHEBI:30616"/>
    </ligand>
</feature>
<dbReference type="GO" id="GO:0004765">
    <property type="term" value="F:shikimate kinase activity"/>
    <property type="evidence" value="ECO:0007669"/>
    <property type="project" value="UniProtKB-UniRule"/>
</dbReference>
<evidence type="ECO:0000256" key="14">
    <source>
        <dbReference type="HAMAP-Rule" id="MF_00109"/>
    </source>
</evidence>
<dbReference type="GO" id="GO:0009073">
    <property type="term" value="P:aromatic amino acid family biosynthetic process"/>
    <property type="evidence" value="ECO:0007669"/>
    <property type="project" value="UniProtKB-KW"/>
</dbReference>
<dbReference type="GO" id="GO:0005524">
    <property type="term" value="F:ATP binding"/>
    <property type="evidence" value="ECO:0007669"/>
    <property type="project" value="UniProtKB-UniRule"/>
</dbReference>
<dbReference type="STRING" id="1122195.SAMN02745164_02015"/>
<comment type="function">
    <text evidence="14">Catalyzes the specific phosphorylation of the 3-hydroxyl group of shikimic acid using ATP as a cosubstrate.</text>
</comment>
<dbReference type="InterPro" id="IPR056179">
    <property type="entry name" value="DHQS_C"/>
</dbReference>
<comment type="pathway">
    <text evidence="2 14">Metabolic intermediate biosynthesis; chorismate biosynthesis; chorismate from D-erythrose 4-phosphate and phosphoenolpyruvate: step 5/7.</text>
</comment>
<keyword evidence="5 14" id="KW-0028">Amino-acid biosynthesis</keyword>
<dbReference type="CDD" id="cd00464">
    <property type="entry name" value="SK"/>
    <property type="match status" value="1"/>
</dbReference>
<dbReference type="PRINTS" id="PR01100">
    <property type="entry name" value="SHIKIMTKNASE"/>
</dbReference>
<dbReference type="Gene3D" id="3.40.50.300">
    <property type="entry name" value="P-loop containing nucleotide triphosphate hydrolases"/>
    <property type="match status" value="1"/>
</dbReference>
<dbReference type="HAMAP" id="MF_00109">
    <property type="entry name" value="Shikimate_kinase"/>
    <property type="match status" value="1"/>
</dbReference>
<reference evidence="17" key="1">
    <citation type="submission" date="2016-11" db="EMBL/GenBank/DDBJ databases">
        <authorList>
            <person name="Varghese N."/>
            <person name="Submissions S."/>
        </authorList>
    </citation>
    <scope>NUCLEOTIDE SEQUENCE [LARGE SCALE GENOMIC DNA]</scope>
    <source>
        <strain evidence="17">DSM 16785</strain>
    </source>
</reference>
<evidence type="ECO:0000256" key="7">
    <source>
        <dbReference type="ARBA" id="ARBA00022741"/>
    </source>
</evidence>
<comment type="cofactor">
    <cofactor evidence="1">
        <name>NAD(+)</name>
        <dbReference type="ChEBI" id="CHEBI:57540"/>
    </cofactor>
</comment>
<evidence type="ECO:0000256" key="3">
    <source>
        <dbReference type="ARBA" id="ARBA00012154"/>
    </source>
</evidence>
<dbReference type="EMBL" id="FQUI01000047">
    <property type="protein sequence ID" value="SHF21292.1"/>
    <property type="molecule type" value="Genomic_DNA"/>
</dbReference>
<dbReference type="GO" id="GO:0003856">
    <property type="term" value="F:3-dehydroquinate synthase activity"/>
    <property type="evidence" value="ECO:0007669"/>
    <property type="project" value="TreeGrafter"/>
</dbReference>
<dbReference type="Pfam" id="PF01202">
    <property type="entry name" value="SKI"/>
    <property type="match status" value="1"/>
</dbReference>
<comment type="caution">
    <text evidence="14">Lacks conserved residue(s) required for the propagation of feature annotation.</text>
</comment>
<feature type="binding site" evidence="14">
    <location>
        <position position="130"/>
    </location>
    <ligand>
        <name>substrate</name>
    </ligand>
</feature>
<evidence type="ECO:0000256" key="6">
    <source>
        <dbReference type="ARBA" id="ARBA00022679"/>
    </source>
</evidence>
<feature type="binding site" evidence="14">
    <location>
        <position position="56"/>
    </location>
    <ligand>
        <name>substrate</name>
    </ligand>
</feature>
<dbReference type="Pfam" id="PF01761">
    <property type="entry name" value="DHQ_synthase"/>
    <property type="match status" value="1"/>
</dbReference>
<dbReference type="PANTHER" id="PTHR43622">
    <property type="entry name" value="3-DEHYDROQUINATE SYNTHASE"/>
    <property type="match status" value="1"/>
</dbReference>
<feature type="domain" description="3-dehydroquinate synthase N-terminal" evidence="15">
    <location>
        <begin position="208"/>
        <end position="316"/>
    </location>
</feature>
<dbReference type="RefSeq" id="WP_072865904.1">
    <property type="nucleotide sequence ID" value="NZ_FQUI01000047.1"/>
</dbReference>
<comment type="cofactor">
    <cofactor evidence="14">
        <name>Mg(2+)</name>
        <dbReference type="ChEBI" id="CHEBI:18420"/>
    </cofactor>
    <text evidence="14">Binds 1 Mg(2+) ion per subunit.</text>
</comment>
<organism evidence="17 18">
    <name type="scientific">Marinitoga hydrogenitolerans (strain DSM 16785 / JCM 12826 / AT1271)</name>
    <dbReference type="NCBI Taxonomy" id="1122195"/>
    <lineage>
        <taxon>Bacteria</taxon>
        <taxon>Thermotogati</taxon>
        <taxon>Thermotogota</taxon>
        <taxon>Thermotogae</taxon>
        <taxon>Petrotogales</taxon>
        <taxon>Petrotogaceae</taxon>
        <taxon>Marinitoga</taxon>
    </lineage>
</organism>
<dbReference type="GO" id="GO:0008652">
    <property type="term" value="P:amino acid biosynthetic process"/>
    <property type="evidence" value="ECO:0007669"/>
    <property type="project" value="UniProtKB-KW"/>
</dbReference>
<evidence type="ECO:0000313" key="17">
    <source>
        <dbReference type="EMBL" id="SHF21292.1"/>
    </source>
</evidence>
<dbReference type="InterPro" id="IPR023000">
    <property type="entry name" value="Shikimate_kinase_CS"/>
</dbReference>
<keyword evidence="14" id="KW-0479">Metal-binding</keyword>
<feature type="binding site" evidence="14">
    <location>
        <position position="32"/>
    </location>
    <ligand>
        <name>substrate</name>
    </ligand>
</feature>
<keyword evidence="6 14" id="KW-0808">Transferase</keyword>
<dbReference type="InterPro" id="IPR030960">
    <property type="entry name" value="DHQS/DOIS_N"/>
</dbReference>
<dbReference type="SUPFAM" id="SSF56796">
    <property type="entry name" value="Dehydroquinate synthase-like"/>
    <property type="match status" value="1"/>
</dbReference>
<dbReference type="Proteomes" id="UP000184334">
    <property type="component" value="Unassembled WGS sequence"/>
</dbReference>
<sequence length="487" mass="56004">MPIYLIGMMGSGKTTIGKILSNVLNKKFIDLDVEIEKRERKKIKMIFSQNGEKYFRDIETKILKKTESEDAIISTGGGIILKKENREILKKHKTFFLYVPIEELIKRVNIENRPLLKDGKNILFKIWYERKELYNKFDKVDLTNLNEFESAAKILYKICEEKSEKIENDFQNAIIKITGLKELKSKENIFVSKTVNRIYGKIFTNPYVLNDGESIKNYDNVKKIYTYLIKNKISRKDTIYGVGGGTVTDLIGFVGSTFKRGLNIKFYPTTLLAQVDASIGGKNAVNFENIKNAIGTFKIPEEVIIDPLTVISQKEENYFEGIVEAFKIAIIDGNISLFLNNIDKIKRRELKTIIEILKYAVKVKLDIVSQDPYDNNIRKILNLGHTYGHAFESYTGISHGLSVGWGLLKEVELSEKLGNKSKDFNLIKDFIYNILPSEIINIHLDKNQIFKYIIQDKKIEKIEKIEIPIIKSIGNVDLEVTMLERLS</sequence>
<feature type="binding site" evidence="14">
    <location>
        <position position="113"/>
    </location>
    <ligand>
        <name>ATP</name>
        <dbReference type="ChEBI" id="CHEBI:30616"/>
    </ligand>
</feature>
<keyword evidence="10" id="KW-0520">NAD</keyword>
<evidence type="ECO:0000256" key="8">
    <source>
        <dbReference type="ARBA" id="ARBA00022777"/>
    </source>
</evidence>
<keyword evidence="9 14" id="KW-0067">ATP-binding</keyword>
<evidence type="ECO:0000259" key="15">
    <source>
        <dbReference type="Pfam" id="PF01761"/>
    </source>
</evidence>
<dbReference type="GO" id="GO:0009423">
    <property type="term" value="P:chorismate biosynthetic process"/>
    <property type="evidence" value="ECO:0007669"/>
    <property type="project" value="UniProtKB-UniRule"/>
</dbReference>
<comment type="caution">
    <text evidence="17">The sequence shown here is derived from an EMBL/GenBank/DDBJ whole genome shotgun (WGS) entry which is preliminary data.</text>
</comment>
<keyword evidence="18" id="KW-1185">Reference proteome</keyword>
<accession>A0A1M4ZU20</accession>
<evidence type="ECO:0000256" key="13">
    <source>
        <dbReference type="ARBA" id="ARBA00048567"/>
    </source>
</evidence>
<evidence type="ECO:0000256" key="2">
    <source>
        <dbReference type="ARBA" id="ARBA00004842"/>
    </source>
</evidence>
<comment type="subunit">
    <text evidence="14">Monomer.</text>
</comment>
<dbReference type="Pfam" id="PF24621">
    <property type="entry name" value="DHQS_C"/>
    <property type="match status" value="1"/>
</dbReference>
<dbReference type="AlphaFoldDB" id="A0A1M4ZU20"/>
<keyword evidence="12" id="KW-0456">Lyase</keyword>
<dbReference type="InterPro" id="IPR000623">
    <property type="entry name" value="Shikimate_kinase/TSH1"/>
</dbReference>
<keyword evidence="11 14" id="KW-0057">Aromatic amino acid biosynthesis</keyword>
<dbReference type="OrthoDB" id="9806583at2"/>
<dbReference type="PROSITE" id="PS01128">
    <property type="entry name" value="SHIKIMATE_KINASE"/>
    <property type="match status" value="1"/>
</dbReference>
<dbReference type="EC" id="2.7.1.71" evidence="3 14"/>
<evidence type="ECO:0000256" key="4">
    <source>
        <dbReference type="ARBA" id="ARBA00022490"/>
    </source>
</evidence>
<dbReference type="UniPathway" id="UPA00053">
    <property type="reaction ID" value="UER00088"/>
</dbReference>
<feature type="binding site" evidence="14">
    <location>
        <position position="14"/>
    </location>
    <ligand>
        <name>Mg(2+)</name>
        <dbReference type="ChEBI" id="CHEBI:18420"/>
    </ligand>
</feature>
<dbReference type="InterPro" id="IPR027417">
    <property type="entry name" value="P-loop_NTPase"/>
</dbReference>
<dbReference type="PANTHER" id="PTHR43622:SF7">
    <property type="entry name" value="3-DEHYDROQUINATE SYNTHASE, CHLOROPLASTIC"/>
    <property type="match status" value="1"/>
</dbReference>